<protein>
    <recommendedName>
        <fullName evidence="4">Transmembrane protein</fullName>
    </recommendedName>
</protein>
<evidence type="ECO:0000256" key="1">
    <source>
        <dbReference type="SAM" id="Phobius"/>
    </source>
</evidence>
<keyword evidence="3" id="KW-1185">Reference proteome</keyword>
<feature type="transmembrane region" description="Helical" evidence="1">
    <location>
        <begin position="97"/>
        <end position="114"/>
    </location>
</feature>
<evidence type="ECO:0008006" key="4">
    <source>
        <dbReference type="Google" id="ProtNLM"/>
    </source>
</evidence>
<feature type="transmembrane region" description="Helical" evidence="1">
    <location>
        <begin position="20"/>
        <end position="39"/>
    </location>
</feature>
<gene>
    <name evidence="2" type="ORF">CIPAW_11G151200</name>
</gene>
<dbReference type="Proteomes" id="UP000811609">
    <property type="component" value="Chromosome 11"/>
</dbReference>
<accession>A0A8T1P5A6</accession>
<dbReference type="AlphaFoldDB" id="A0A8T1P5A6"/>
<name>A0A8T1P5A6_CARIL</name>
<keyword evidence="1" id="KW-0472">Membrane</keyword>
<keyword evidence="1" id="KW-1133">Transmembrane helix</keyword>
<organism evidence="2 3">
    <name type="scientific">Carya illinoinensis</name>
    <name type="common">Pecan</name>
    <dbReference type="NCBI Taxonomy" id="32201"/>
    <lineage>
        <taxon>Eukaryota</taxon>
        <taxon>Viridiplantae</taxon>
        <taxon>Streptophyta</taxon>
        <taxon>Embryophyta</taxon>
        <taxon>Tracheophyta</taxon>
        <taxon>Spermatophyta</taxon>
        <taxon>Magnoliopsida</taxon>
        <taxon>eudicotyledons</taxon>
        <taxon>Gunneridae</taxon>
        <taxon>Pentapetalae</taxon>
        <taxon>rosids</taxon>
        <taxon>fabids</taxon>
        <taxon>Fagales</taxon>
        <taxon>Juglandaceae</taxon>
        <taxon>Carya</taxon>
    </lineage>
</organism>
<evidence type="ECO:0000313" key="2">
    <source>
        <dbReference type="EMBL" id="KAG6637014.1"/>
    </source>
</evidence>
<proteinExistence type="predicted"/>
<dbReference type="EMBL" id="CM031819">
    <property type="protein sequence ID" value="KAG6637014.1"/>
    <property type="molecule type" value="Genomic_DNA"/>
</dbReference>
<evidence type="ECO:0000313" key="3">
    <source>
        <dbReference type="Proteomes" id="UP000811609"/>
    </source>
</evidence>
<sequence>MFYISENKSSEEGSSNPFNMYQSFLEIFCFGLSLLLWSYRNFFTEILTELPLKLFRNPALQKVSVSSFSFSSRFSVQDPTYSLSCARSLFFHRRRPFLCFFGISLIKVVVFWQIPVTAPSPQQVFRQLFFQQVFLPSLYFFLSSRFRVSALGLIIFFRSQSVLCTQGSCRHSFWC</sequence>
<keyword evidence="1" id="KW-0812">Transmembrane</keyword>
<feature type="transmembrane region" description="Helical" evidence="1">
    <location>
        <begin position="134"/>
        <end position="157"/>
    </location>
</feature>
<reference evidence="2" key="1">
    <citation type="submission" date="2020-12" db="EMBL/GenBank/DDBJ databases">
        <title>WGS assembly of Carya illinoinensis cv. Pawnee.</title>
        <authorList>
            <person name="Platts A."/>
            <person name="Shu S."/>
            <person name="Wright S."/>
            <person name="Barry K."/>
            <person name="Edger P."/>
            <person name="Pires J.C."/>
            <person name="Schmutz J."/>
        </authorList>
    </citation>
    <scope>NUCLEOTIDE SEQUENCE</scope>
    <source>
        <tissue evidence="2">Leaf</tissue>
    </source>
</reference>
<comment type="caution">
    <text evidence="2">The sequence shown here is derived from an EMBL/GenBank/DDBJ whole genome shotgun (WGS) entry which is preliminary data.</text>
</comment>